<sequence>MGARRVTMDYDQADGLYDFPADDPTKKTLRCLKGVKRLHIIGQTNPVNKQTAPTLNYIQSWNKLQAEIRNRRAFMVTEGRNRKTKQEN</sequence>
<dbReference type="Gramene" id="ONIVA06G04120.5">
    <property type="protein sequence ID" value="ONIVA06G04120.5"/>
    <property type="gene ID" value="ONIVA06G04120"/>
</dbReference>
<keyword evidence="2" id="KW-1185">Reference proteome</keyword>
<evidence type="ECO:0000313" key="2">
    <source>
        <dbReference type="Proteomes" id="UP000006591"/>
    </source>
</evidence>
<dbReference type="HOGENOM" id="CLU_2472893_0_0_1"/>
<dbReference type="AlphaFoldDB" id="A0A0E0HL31"/>
<reference evidence="1" key="1">
    <citation type="submission" date="2015-04" db="UniProtKB">
        <authorList>
            <consortium name="EnsemblPlants"/>
        </authorList>
    </citation>
    <scope>IDENTIFICATION</scope>
    <source>
        <strain evidence="1">SL10</strain>
    </source>
</reference>
<protein>
    <submittedName>
        <fullName evidence="1">Uncharacterized protein</fullName>
    </submittedName>
</protein>
<name>A0A0E0HL31_ORYNI</name>
<accession>A0A0E0HL31</accession>
<evidence type="ECO:0000313" key="1">
    <source>
        <dbReference type="EnsemblPlants" id="ONIVA06G04120.5"/>
    </source>
</evidence>
<dbReference type="Proteomes" id="UP000006591">
    <property type="component" value="Chromosome 6"/>
</dbReference>
<proteinExistence type="predicted"/>
<organism evidence="1">
    <name type="scientific">Oryza nivara</name>
    <name type="common">Indian wild rice</name>
    <name type="synonym">Oryza sativa f. spontanea</name>
    <dbReference type="NCBI Taxonomy" id="4536"/>
    <lineage>
        <taxon>Eukaryota</taxon>
        <taxon>Viridiplantae</taxon>
        <taxon>Streptophyta</taxon>
        <taxon>Embryophyta</taxon>
        <taxon>Tracheophyta</taxon>
        <taxon>Spermatophyta</taxon>
        <taxon>Magnoliopsida</taxon>
        <taxon>Liliopsida</taxon>
        <taxon>Poales</taxon>
        <taxon>Poaceae</taxon>
        <taxon>BOP clade</taxon>
        <taxon>Oryzoideae</taxon>
        <taxon>Oryzeae</taxon>
        <taxon>Oryzinae</taxon>
        <taxon>Oryza</taxon>
    </lineage>
</organism>
<dbReference type="EnsemblPlants" id="ONIVA06G04120.5">
    <property type="protein sequence ID" value="ONIVA06G04120.5"/>
    <property type="gene ID" value="ONIVA06G04120"/>
</dbReference>
<reference evidence="1" key="2">
    <citation type="submission" date="2018-04" db="EMBL/GenBank/DDBJ databases">
        <title>OnivRS2 (Oryza nivara Reference Sequence Version 2).</title>
        <authorList>
            <person name="Zhang J."/>
            <person name="Kudrna D."/>
            <person name="Lee S."/>
            <person name="Talag J."/>
            <person name="Rajasekar S."/>
            <person name="Welchert J."/>
            <person name="Hsing Y.-I."/>
            <person name="Wing R.A."/>
        </authorList>
    </citation>
    <scope>NUCLEOTIDE SEQUENCE [LARGE SCALE GENOMIC DNA]</scope>
    <source>
        <strain evidence="1">SL10</strain>
    </source>
</reference>